<feature type="domain" description="NADPH-dependent FMN reductase-like" evidence="3">
    <location>
        <begin position="1"/>
        <end position="123"/>
    </location>
</feature>
<dbReference type="SUPFAM" id="SSF52218">
    <property type="entry name" value="Flavoproteins"/>
    <property type="match status" value="1"/>
</dbReference>
<keyword evidence="2" id="KW-0288">FMN</keyword>
<dbReference type="InterPro" id="IPR005025">
    <property type="entry name" value="FMN_Rdtase-like_dom"/>
</dbReference>
<comment type="caution">
    <text evidence="4">The sequence shown here is derived from an EMBL/GenBank/DDBJ whole genome shotgun (WGS) entry which is preliminary data.</text>
</comment>
<evidence type="ECO:0000259" key="3">
    <source>
        <dbReference type="Pfam" id="PF03358"/>
    </source>
</evidence>
<reference evidence="5" key="1">
    <citation type="journal article" date="2019" name="Int. J. Syst. Evol. Microbiol.">
        <title>The Global Catalogue of Microorganisms (GCM) 10K type strain sequencing project: providing services to taxonomists for standard genome sequencing and annotation.</title>
        <authorList>
            <consortium name="The Broad Institute Genomics Platform"/>
            <consortium name="The Broad Institute Genome Sequencing Center for Infectious Disease"/>
            <person name="Wu L."/>
            <person name="Ma J."/>
        </authorList>
    </citation>
    <scope>NUCLEOTIDE SEQUENCE [LARGE SCALE GENOMIC DNA]</scope>
    <source>
        <strain evidence="5">CCUG 56608</strain>
    </source>
</reference>
<sequence>MSIIVFHGSTRKNSNTEILTYEAVSENQGTHVYLRDYTIYPIIDQRHDTDGFTPVNDDHTKLIDQLLEHETIVFATPIYWYSMSALMKLFIDRWSQILRDADYPDFREKLSQKKVYVIIVGGDNPFIKGLPLIQQFQYICDFYKMHFAGYVIGKASKPGDIRNDKRALKAASTLLSSADKK</sequence>
<accession>A0ABW3NAB8</accession>
<dbReference type="InterPro" id="IPR029039">
    <property type="entry name" value="Flavoprotein-like_sf"/>
</dbReference>
<keyword evidence="5" id="KW-1185">Reference proteome</keyword>
<dbReference type="Gene3D" id="3.40.50.360">
    <property type="match status" value="1"/>
</dbReference>
<name>A0ABW3NAB8_9BACI</name>
<dbReference type="PANTHER" id="PTHR43278">
    <property type="entry name" value="NAD(P)H-DEPENDENT FMN-CONTAINING OXIDOREDUCTASE YWQN-RELATED"/>
    <property type="match status" value="1"/>
</dbReference>
<keyword evidence="1" id="KW-0285">Flavoprotein</keyword>
<evidence type="ECO:0000256" key="1">
    <source>
        <dbReference type="ARBA" id="ARBA00022630"/>
    </source>
</evidence>
<protein>
    <submittedName>
        <fullName evidence="4">Flavodoxin family protein</fullName>
    </submittedName>
</protein>
<gene>
    <name evidence="4" type="ORF">ACFQ19_01160</name>
</gene>
<dbReference type="InterPro" id="IPR051796">
    <property type="entry name" value="ISF_SsuE-like"/>
</dbReference>
<organism evidence="4 5">
    <name type="scientific">Oceanobacillus locisalsi</name>
    <dbReference type="NCBI Taxonomy" id="546107"/>
    <lineage>
        <taxon>Bacteria</taxon>
        <taxon>Bacillati</taxon>
        <taxon>Bacillota</taxon>
        <taxon>Bacilli</taxon>
        <taxon>Bacillales</taxon>
        <taxon>Bacillaceae</taxon>
        <taxon>Oceanobacillus</taxon>
    </lineage>
</organism>
<dbReference type="PANTHER" id="PTHR43278:SF4">
    <property type="entry name" value="NAD(P)H-DEPENDENT FMN-CONTAINING OXIDOREDUCTASE YWQN-RELATED"/>
    <property type="match status" value="1"/>
</dbReference>
<dbReference type="RefSeq" id="WP_379590067.1">
    <property type="nucleotide sequence ID" value="NZ_JBHTKK010000001.1"/>
</dbReference>
<dbReference type="EMBL" id="JBHTKK010000001">
    <property type="protein sequence ID" value="MFD1064622.1"/>
    <property type="molecule type" value="Genomic_DNA"/>
</dbReference>
<evidence type="ECO:0000313" key="4">
    <source>
        <dbReference type="EMBL" id="MFD1064622.1"/>
    </source>
</evidence>
<proteinExistence type="predicted"/>
<evidence type="ECO:0000256" key="2">
    <source>
        <dbReference type="ARBA" id="ARBA00022643"/>
    </source>
</evidence>
<dbReference type="Pfam" id="PF03358">
    <property type="entry name" value="FMN_red"/>
    <property type="match status" value="1"/>
</dbReference>
<dbReference type="Proteomes" id="UP001597041">
    <property type="component" value="Unassembled WGS sequence"/>
</dbReference>
<evidence type="ECO:0000313" key="5">
    <source>
        <dbReference type="Proteomes" id="UP001597041"/>
    </source>
</evidence>